<dbReference type="SUPFAM" id="SSF53474">
    <property type="entry name" value="alpha/beta-Hydrolases"/>
    <property type="match status" value="1"/>
</dbReference>
<dbReference type="Gene3D" id="3.40.50.1820">
    <property type="entry name" value="alpha/beta hydrolase"/>
    <property type="match status" value="1"/>
</dbReference>
<feature type="active site" description="Nucleophile" evidence="3">
    <location>
        <position position="191"/>
    </location>
</feature>
<accession>A0AAV9JEF0</accession>
<dbReference type="PANTHER" id="PTHR21661:SF79">
    <property type="entry name" value="EPOXIDE HYDROLASE"/>
    <property type="match status" value="1"/>
</dbReference>
<proteinExistence type="inferred from homology"/>
<comment type="similarity">
    <text evidence="1">Belongs to the peptidase S33 family.</text>
</comment>
<dbReference type="EMBL" id="JAVFHQ010000032">
    <property type="protein sequence ID" value="KAK4543408.1"/>
    <property type="molecule type" value="Genomic_DNA"/>
</dbReference>
<dbReference type="GO" id="GO:0004301">
    <property type="term" value="F:epoxide hydrolase activity"/>
    <property type="evidence" value="ECO:0007669"/>
    <property type="project" value="TreeGrafter"/>
</dbReference>
<name>A0AAV9JEF0_9PEZI</name>
<evidence type="ECO:0000256" key="3">
    <source>
        <dbReference type="PIRSR" id="PIRSR001112-1"/>
    </source>
</evidence>
<protein>
    <recommendedName>
        <fullName evidence="4">Epoxide hydrolase N-terminal domain-containing protein</fullName>
    </recommendedName>
</protein>
<dbReference type="InterPro" id="IPR016292">
    <property type="entry name" value="Epoxide_hydrolase"/>
</dbReference>
<dbReference type="Proteomes" id="UP001324427">
    <property type="component" value="Unassembled WGS sequence"/>
</dbReference>
<feature type="domain" description="Epoxide hydrolase N-terminal" evidence="4">
    <location>
        <begin position="5"/>
        <end position="112"/>
    </location>
</feature>
<feature type="active site" description="Proton donor" evidence="3">
    <location>
        <position position="318"/>
    </location>
</feature>
<dbReference type="InterPro" id="IPR029058">
    <property type="entry name" value="AB_hydrolase_fold"/>
</dbReference>
<dbReference type="PIRSF" id="PIRSF001112">
    <property type="entry name" value="Epoxide_hydrolase"/>
    <property type="match status" value="1"/>
</dbReference>
<dbReference type="InterPro" id="IPR000639">
    <property type="entry name" value="Epox_hydrolase-like"/>
</dbReference>
<evidence type="ECO:0000256" key="1">
    <source>
        <dbReference type="ARBA" id="ARBA00010088"/>
    </source>
</evidence>
<dbReference type="InterPro" id="IPR010497">
    <property type="entry name" value="Epoxide_hydro_N"/>
</dbReference>
<dbReference type="PRINTS" id="PR00412">
    <property type="entry name" value="EPOXHYDRLASE"/>
</dbReference>
<evidence type="ECO:0000313" key="6">
    <source>
        <dbReference type="Proteomes" id="UP001324427"/>
    </source>
</evidence>
<evidence type="ECO:0000259" key="4">
    <source>
        <dbReference type="Pfam" id="PF06441"/>
    </source>
</evidence>
<sequence>MSSAVKPFRVDIPQVEVDRLYQKLRDTRHPTQDVVPEAGKDYGFETQWALNLYNYWLNHFSWPHAQDHINTLSQYTTEIEGLDIHFIHQRSIDPDAIPILLVHGWPGSFYEFSEIIPLLTSHSRSSANSNGEEGTQSPAHPSFHCIAPSLPGFCFSSPPARRGWTMKDTARLFHALMLRLGYTRYCVQAGDWGQFVARELGAQYSDSCKVVHLNYCPGALPQSFSDTDLTDRERACQSKGQDWRTTHVGYAVLMRTRPHTVGWMLQDNPVGLLAFVGEKFEEAANPVSQSARKWKDHILTTVCLYYFTKCIMTSCLPYYENIRHDQFTEEAMKAENLIKCPFGYTSCWYDTAPNSKRAVERTGNLMFYRERDETGHFACLEDPEGLAEDVREVVGKHWVFP</sequence>
<dbReference type="Pfam" id="PF06441">
    <property type="entry name" value="EHN"/>
    <property type="match status" value="1"/>
</dbReference>
<feature type="active site" description="Proton acceptor" evidence="3">
    <location>
        <position position="376"/>
    </location>
</feature>
<evidence type="ECO:0000256" key="2">
    <source>
        <dbReference type="ARBA" id="ARBA00022801"/>
    </source>
</evidence>
<evidence type="ECO:0000313" key="5">
    <source>
        <dbReference type="EMBL" id="KAK4543408.1"/>
    </source>
</evidence>
<keyword evidence="6" id="KW-1185">Reference proteome</keyword>
<organism evidence="5 6">
    <name type="scientific">Oleoguttula mirabilis</name>
    <dbReference type="NCBI Taxonomy" id="1507867"/>
    <lineage>
        <taxon>Eukaryota</taxon>
        <taxon>Fungi</taxon>
        <taxon>Dikarya</taxon>
        <taxon>Ascomycota</taxon>
        <taxon>Pezizomycotina</taxon>
        <taxon>Dothideomycetes</taxon>
        <taxon>Dothideomycetidae</taxon>
        <taxon>Mycosphaerellales</taxon>
        <taxon>Teratosphaeriaceae</taxon>
        <taxon>Oleoguttula</taxon>
    </lineage>
</organism>
<comment type="caution">
    <text evidence="5">The sequence shown here is derived from an EMBL/GenBank/DDBJ whole genome shotgun (WGS) entry which is preliminary data.</text>
</comment>
<dbReference type="PANTHER" id="PTHR21661">
    <property type="entry name" value="EPOXIDE HYDROLASE 1-RELATED"/>
    <property type="match status" value="1"/>
</dbReference>
<keyword evidence="2" id="KW-0378">Hydrolase</keyword>
<dbReference type="GO" id="GO:0097176">
    <property type="term" value="P:epoxide metabolic process"/>
    <property type="evidence" value="ECO:0007669"/>
    <property type="project" value="TreeGrafter"/>
</dbReference>
<reference evidence="5 6" key="1">
    <citation type="submission" date="2021-11" db="EMBL/GenBank/DDBJ databases">
        <title>Black yeast isolated from Biological Soil Crust.</title>
        <authorList>
            <person name="Kurbessoian T."/>
        </authorList>
    </citation>
    <scope>NUCLEOTIDE SEQUENCE [LARGE SCALE GENOMIC DNA]</scope>
    <source>
        <strain evidence="5 6">CCFEE 5522</strain>
    </source>
</reference>
<dbReference type="AlphaFoldDB" id="A0AAV9JEF0"/>
<gene>
    <name evidence="5" type="ORF">LTR36_005551</name>
</gene>